<dbReference type="Proteomes" id="UP000233469">
    <property type="component" value="Unassembled WGS sequence"/>
</dbReference>
<sequence length="251" mass="29012">MRWQKFAKVLNILIICEYSKENYGLNSLINVQRNLKEVLIYNKWKFDCKELTKALEKNDTITKLLLSSVSIIIPSIIRSLINLKIGSNNVYEEDKEIIRQKIAISEFPDLQILNLKEISCFKELAMLIGKIKGNIKISIDLLIKKANNTGMLIEAIAKHYPKIDISWTKRFYSLLNSLDSSLNMNGDELLDIFSNFSPESLVKISLSGKWKYSTKAFERIFETVAQRVLVFQYIYEEVIMDSNCEIGIHSE</sequence>
<evidence type="ECO:0000313" key="1">
    <source>
        <dbReference type="EMBL" id="PKK60057.1"/>
    </source>
</evidence>
<dbReference type="VEuPathDB" id="FungiDB:FUN_008320"/>
<comment type="caution">
    <text evidence="1">The sequence shown here is derived from an EMBL/GenBank/DDBJ whole genome shotgun (WGS) entry which is preliminary data.</text>
</comment>
<reference evidence="1 2" key="2">
    <citation type="submission" date="2017-10" db="EMBL/GenBank/DDBJ databases">
        <title>Extensive intraspecific genome diversity in a model arbuscular mycorrhizal fungus.</title>
        <authorList>
            <person name="Chen E.C.H."/>
            <person name="Morin E."/>
            <person name="Baudet D."/>
            <person name="Noel J."/>
            <person name="Ndikumana S."/>
            <person name="Charron P."/>
            <person name="St-Onge C."/>
            <person name="Giorgi J."/>
            <person name="Grigoriev I.V."/>
            <person name="Roux C."/>
            <person name="Martin F.M."/>
            <person name="Corradi N."/>
        </authorList>
    </citation>
    <scope>NUCLEOTIDE SEQUENCE [LARGE SCALE GENOMIC DNA]</scope>
    <source>
        <strain evidence="1 2">C2</strain>
    </source>
</reference>
<organism evidence="1 2">
    <name type="scientific">Rhizophagus irregularis</name>
    <dbReference type="NCBI Taxonomy" id="588596"/>
    <lineage>
        <taxon>Eukaryota</taxon>
        <taxon>Fungi</taxon>
        <taxon>Fungi incertae sedis</taxon>
        <taxon>Mucoromycota</taxon>
        <taxon>Glomeromycotina</taxon>
        <taxon>Glomeromycetes</taxon>
        <taxon>Glomerales</taxon>
        <taxon>Glomeraceae</taxon>
        <taxon>Rhizophagus</taxon>
    </lineage>
</organism>
<evidence type="ECO:0000313" key="2">
    <source>
        <dbReference type="Proteomes" id="UP000233469"/>
    </source>
</evidence>
<accession>A0A2N1MEJ1</accession>
<name>A0A2N1MEJ1_9GLOM</name>
<dbReference type="EMBL" id="LLXL01002748">
    <property type="protein sequence ID" value="PKK60057.1"/>
    <property type="molecule type" value="Genomic_DNA"/>
</dbReference>
<dbReference type="AlphaFoldDB" id="A0A2N1MEJ1"/>
<proteinExistence type="predicted"/>
<protein>
    <submittedName>
        <fullName evidence="1">Uncharacterized protein</fullName>
    </submittedName>
</protein>
<reference evidence="1 2" key="1">
    <citation type="submission" date="2016-04" db="EMBL/GenBank/DDBJ databases">
        <title>Genome analyses suggest a sexual origin of heterokaryosis in a supposedly ancient asexual fungus.</title>
        <authorList>
            <person name="Ropars J."/>
            <person name="Sedzielewska K."/>
            <person name="Noel J."/>
            <person name="Charron P."/>
            <person name="Farinelli L."/>
            <person name="Marton T."/>
            <person name="Kruger M."/>
            <person name="Pelin A."/>
            <person name="Brachmann A."/>
            <person name="Corradi N."/>
        </authorList>
    </citation>
    <scope>NUCLEOTIDE SEQUENCE [LARGE SCALE GENOMIC DNA]</scope>
    <source>
        <strain evidence="1 2">C2</strain>
    </source>
</reference>
<gene>
    <name evidence="1" type="ORF">RhiirC2_793903</name>
</gene>